<comment type="catalytic activity">
    <reaction evidence="3">
        <text>3-O-[beta-D-GlcA-(1-&gt;3)-beta-D-Gal-(1-&gt;3)-beta-D-Gal-(1-&gt;4)-beta-D-2-O-P-Xyl]-L-seryl-[protein] + H2O = 3-O-(beta-D-GlcA-(1-&gt;3)-beta-D-Gal-(1-&gt;3)-beta-D-Gal-(1-&gt;4)-beta-D-Xyl)-L-seryl-[protein] + phosphate</text>
        <dbReference type="Rhea" id="RHEA:56512"/>
        <dbReference type="Rhea" id="RHEA-COMP:12573"/>
        <dbReference type="Rhea" id="RHEA-COMP:14559"/>
        <dbReference type="ChEBI" id="CHEBI:15377"/>
        <dbReference type="ChEBI" id="CHEBI:43474"/>
        <dbReference type="ChEBI" id="CHEBI:132093"/>
        <dbReference type="ChEBI" id="CHEBI:140495"/>
    </reaction>
</comment>
<dbReference type="Proteomes" id="UP001209878">
    <property type="component" value="Unassembled WGS sequence"/>
</dbReference>
<evidence type="ECO:0000256" key="5">
    <source>
        <dbReference type="ARBA" id="ARBA00041499"/>
    </source>
</evidence>
<dbReference type="PANTHER" id="PTHR11567:SF110">
    <property type="entry name" value="2-PHOSPHOXYLOSE PHOSPHATASE 1"/>
    <property type="match status" value="1"/>
</dbReference>
<dbReference type="InterPro" id="IPR000560">
    <property type="entry name" value="His_Pase_clade-2"/>
</dbReference>
<dbReference type="Gene3D" id="3.40.50.1240">
    <property type="entry name" value="Phosphoglycerate mutase-like"/>
    <property type="match status" value="1"/>
</dbReference>
<dbReference type="Pfam" id="PF00328">
    <property type="entry name" value="His_Phos_2"/>
    <property type="match status" value="1"/>
</dbReference>
<dbReference type="PROSITE" id="PS00778">
    <property type="entry name" value="HIS_ACID_PHOSPHAT_2"/>
    <property type="match status" value="1"/>
</dbReference>
<keyword evidence="2" id="KW-0378">Hydrolase</keyword>
<dbReference type="GO" id="GO:0006024">
    <property type="term" value="P:glycosaminoglycan biosynthetic process"/>
    <property type="evidence" value="ECO:0007669"/>
    <property type="project" value="TreeGrafter"/>
</dbReference>
<dbReference type="InterPro" id="IPR050645">
    <property type="entry name" value="Histidine_acid_phosphatase"/>
</dbReference>
<dbReference type="InterPro" id="IPR029033">
    <property type="entry name" value="His_PPase_superfam"/>
</dbReference>
<evidence type="ECO:0000256" key="1">
    <source>
        <dbReference type="ARBA" id="ARBA00005375"/>
    </source>
</evidence>
<evidence type="ECO:0000313" key="6">
    <source>
        <dbReference type="EMBL" id="KAK2178824.1"/>
    </source>
</evidence>
<comment type="similarity">
    <text evidence="1">Belongs to the histidine acid phosphatase family.</text>
</comment>
<evidence type="ECO:0000313" key="7">
    <source>
        <dbReference type="Proteomes" id="UP001209878"/>
    </source>
</evidence>
<dbReference type="SUPFAM" id="SSF53254">
    <property type="entry name" value="Phosphoglycerate mutase-like"/>
    <property type="match status" value="1"/>
</dbReference>
<dbReference type="CDD" id="cd07061">
    <property type="entry name" value="HP_HAP_like"/>
    <property type="match status" value="1"/>
</dbReference>
<name>A0AAD9NTH1_RIDPI</name>
<dbReference type="GO" id="GO:0005794">
    <property type="term" value="C:Golgi apparatus"/>
    <property type="evidence" value="ECO:0007669"/>
    <property type="project" value="TreeGrafter"/>
</dbReference>
<gene>
    <name evidence="6" type="ORF">NP493_527g01024</name>
</gene>
<dbReference type="AlphaFoldDB" id="A0AAD9NTH1"/>
<comment type="caution">
    <text evidence="6">The sequence shown here is derived from an EMBL/GenBank/DDBJ whole genome shotgun (WGS) entry which is preliminary data.</text>
</comment>
<dbReference type="GO" id="GO:0050650">
    <property type="term" value="P:chondroitin sulfate proteoglycan biosynthetic process"/>
    <property type="evidence" value="ECO:0007669"/>
    <property type="project" value="TreeGrafter"/>
</dbReference>
<evidence type="ECO:0000256" key="4">
    <source>
        <dbReference type="ARBA" id="ARBA00040357"/>
    </source>
</evidence>
<dbReference type="GO" id="GO:0016791">
    <property type="term" value="F:phosphatase activity"/>
    <property type="evidence" value="ECO:0007669"/>
    <property type="project" value="TreeGrafter"/>
</dbReference>
<proteinExistence type="inferred from homology"/>
<evidence type="ECO:0000256" key="2">
    <source>
        <dbReference type="ARBA" id="ARBA00022801"/>
    </source>
</evidence>
<sequence>MLSVAVHFKRQVHMVCDLDYMRGNYFRNLMPYCNFPSQPVIGSEGTLMMMTRESGIYTMESVHTLIRHGDRNNLHKMRNGIPPTLSCMLTEDMTAQHPELKDFLSAMGSQRREPGQTFHNWEVFPHSSVCATGSLTPRGAVQHVLNGAFFKDVYIEDHNLIDVAKFKEQVLVRCTNKSRTFQSAAAFLFGLFPSYDLSTLTIEQADNNSMCTKDMAHSCYCPELGMYLDKMSCHMQIERLEVMNRPLAMRIYQHVSETMGVASNSLPTLAKLLDMSMVHVCHQLPLPGRTDRCIEDWTVFDMNEILIENGATQVKSELFRRVAMVKMIPLLQEIAERMATQVRGDTKVRFVLYSGHDTSIDPLAVALNISDGHWPRYASRIVLELVSYTATKDISVDKKDYYIRVLYDGKLVTHLVSFCRGKIVSHELRLCPFELFHAFVNGGYLELIGATSYTDACAKLTR</sequence>
<dbReference type="PANTHER" id="PTHR11567">
    <property type="entry name" value="ACID PHOSPHATASE-RELATED"/>
    <property type="match status" value="1"/>
</dbReference>
<keyword evidence="7" id="KW-1185">Reference proteome</keyword>
<protein>
    <recommendedName>
        <fullName evidence="4">2-phosphoxylose phosphatase 1</fullName>
    </recommendedName>
    <alternativeName>
        <fullName evidence="5">Acid phosphatase-like protein 2</fullName>
    </alternativeName>
</protein>
<evidence type="ECO:0000256" key="3">
    <source>
        <dbReference type="ARBA" id="ARBA00036311"/>
    </source>
</evidence>
<dbReference type="EMBL" id="JAODUO010000527">
    <property type="protein sequence ID" value="KAK2178824.1"/>
    <property type="molecule type" value="Genomic_DNA"/>
</dbReference>
<accession>A0AAD9NTH1</accession>
<dbReference type="InterPro" id="IPR033379">
    <property type="entry name" value="Acid_Pase_AS"/>
</dbReference>
<organism evidence="6 7">
    <name type="scientific">Ridgeia piscesae</name>
    <name type="common">Tubeworm</name>
    <dbReference type="NCBI Taxonomy" id="27915"/>
    <lineage>
        <taxon>Eukaryota</taxon>
        <taxon>Metazoa</taxon>
        <taxon>Spiralia</taxon>
        <taxon>Lophotrochozoa</taxon>
        <taxon>Annelida</taxon>
        <taxon>Polychaeta</taxon>
        <taxon>Sedentaria</taxon>
        <taxon>Canalipalpata</taxon>
        <taxon>Sabellida</taxon>
        <taxon>Siboglinidae</taxon>
        <taxon>Ridgeia</taxon>
    </lineage>
</organism>
<reference evidence="6" key="1">
    <citation type="journal article" date="2023" name="Mol. Biol. Evol.">
        <title>Third-Generation Sequencing Reveals the Adaptive Role of the Epigenome in Three Deep-Sea Polychaetes.</title>
        <authorList>
            <person name="Perez M."/>
            <person name="Aroh O."/>
            <person name="Sun Y."/>
            <person name="Lan Y."/>
            <person name="Juniper S.K."/>
            <person name="Young C.R."/>
            <person name="Angers B."/>
            <person name="Qian P.Y."/>
        </authorList>
    </citation>
    <scope>NUCLEOTIDE SEQUENCE</scope>
    <source>
        <strain evidence="6">R07B-5</strain>
    </source>
</reference>